<dbReference type="Gene3D" id="1.10.12.10">
    <property type="entry name" value="Lyase 2-enoyl-coa Hydratase, Chain A, domain 2"/>
    <property type="match status" value="1"/>
</dbReference>
<dbReference type="Gene3D" id="3.90.226.10">
    <property type="entry name" value="2-enoyl-CoA Hydratase, Chain A, domain 1"/>
    <property type="match status" value="1"/>
</dbReference>
<dbReference type="InterPro" id="IPR029045">
    <property type="entry name" value="ClpP/crotonase-like_dom_sf"/>
</dbReference>
<evidence type="ECO:0000256" key="1">
    <source>
        <dbReference type="ARBA" id="ARBA00005254"/>
    </source>
</evidence>
<dbReference type="CDD" id="cd06558">
    <property type="entry name" value="crotonase-like"/>
    <property type="match status" value="1"/>
</dbReference>
<name>A0A7Y9UW01_9ACTN</name>
<dbReference type="GO" id="GO:0003824">
    <property type="term" value="F:catalytic activity"/>
    <property type="evidence" value="ECO:0007669"/>
    <property type="project" value="UniProtKB-ARBA"/>
</dbReference>
<dbReference type="InterPro" id="IPR051053">
    <property type="entry name" value="ECH/Chromodomain_protein"/>
</dbReference>
<dbReference type="NCBIfam" id="NF006109">
    <property type="entry name" value="PRK08260.1"/>
    <property type="match status" value="1"/>
</dbReference>
<comment type="similarity">
    <text evidence="1">Belongs to the enoyl-CoA hydratase/isomerase family.</text>
</comment>
<comment type="caution">
    <text evidence="2">The sequence shown here is derived from an EMBL/GenBank/DDBJ whole genome shotgun (WGS) entry which is preliminary data.</text>
</comment>
<evidence type="ECO:0000313" key="3">
    <source>
        <dbReference type="Proteomes" id="UP000540656"/>
    </source>
</evidence>
<dbReference type="RefSeq" id="WP_179502872.1">
    <property type="nucleotide sequence ID" value="NZ_JACCAA010000001.1"/>
</dbReference>
<dbReference type="Proteomes" id="UP000540656">
    <property type="component" value="Unassembled WGS sequence"/>
</dbReference>
<dbReference type="Pfam" id="PF00378">
    <property type="entry name" value="ECH_1"/>
    <property type="match status" value="2"/>
</dbReference>
<proteinExistence type="inferred from homology"/>
<dbReference type="PANTHER" id="PTHR43684">
    <property type="match status" value="1"/>
</dbReference>
<dbReference type="InterPro" id="IPR001753">
    <property type="entry name" value="Enoyl-CoA_hydra/iso"/>
</dbReference>
<keyword evidence="3" id="KW-1185">Reference proteome</keyword>
<dbReference type="InterPro" id="IPR014748">
    <property type="entry name" value="Enoyl-CoA_hydra_C"/>
</dbReference>
<dbReference type="PANTHER" id="PTHR43684:SF4">
    <property type="entry name" value="ENOYL-COA HYDRATASE_ISOMERASE FAMILY PROTEIN (AFU_ORTHOLOGUE AFUA_1G01890)"/>
    <property type="match status" value="1"/>
</dbReference>
<reference evidence="2 3" key="1">
    <citation type="submission" date="2020-07" db="EMBL/GenBank/DDBJ databases">
        <title>Sequencing the genomes of 1000 actinobacteria strains.</title>
        <authorList>
            <person name="Klenk H.-P."/>
        </authorList>
    </citation>
    <scope>NUCLEOTIDE SEQUENCE [LARGE SCALE GENOMIC DNA]</scope>
    <source>
        <strain evidence="2 3">DSM 23819</strain>
    </source>
</reference>
<evidence type="ECO:0000313" key="2">
    <source>
        <dbReference type="EMBL" id="NYG59865.1"/>
    </source>
</evidence>
<dbReference type="AlphaFoldDB" id="A0A7Y9UW01"/>
<protein>
    <submittedName>
        <fullName evidence="2">Enoyl-CoA hydratase/carnithine racemase</fullName>
    </submittedName>
</protein>
<dbReference type="SUPFAM" id="SSF52096">
    <property type="entry name" value="ClpP/crotonase"/>
    <property type="match status" value="1"/>
</dbReference>
<organism evidence="2 3">
    <name type="scientific">Nocardioides daedukensis</name>
    <dbReference type="NCBI Taxonomy" id="634462"/>
    <lineage>
        <taxon>Bacteria</taxon>
        <taxon>Bacillati</taxon>
        <taxon>Actinomycetota</taxon>
        <taxon>Actinomycetes</taxon>
        <taxon>Propionibacteriales</taxon>
        <taxon>Nocardioidaceae</taxon>
        <taxon>Nocardioides</taxon>
    </lineage>
</organism>
<dbReference type="EMBL" id="JACCAA010000001">
    <property type="protein sequence ID" value="NYG59865.1"/>
    <property type="molecule type" value="Genomic_DNA"/>
</dbReference>
<sequence length="309" mass="33091">MTAPSEPKTLLYDVADGIATITLNRPDRLNAFVDEMEAELIETFDRIDADDEVKAVVLTGAGRGFCAGMDVVDAGDAFVAWRTASTAPEGTQYDVPGDELPRRRDGGGRVVLRMFDCLKPIIAAVNGPATGVGATMILAADIRLASETAKFGFVFNRRGVIPESCSSWFLPRLVGMQTAMEWVLTGRVFKAPEALEGGLVRSLHAPEDLLPTAYALAREIADNTAPVSAALARQLLWRMQGASHPMIAHQAESLGINLRGVSADGAEGFASFVEKRPAAFPNLVSTELPDLFGSFPAPTFDPTSLEDPR</sequence>
<gene>
    <name evidence="2" type="ORF">BJ980_002788</name>
</gene>
<accession>A0A7Y9UW01</accession>